<name>A0A090QIV9_9GAMM</name>
<dbReference type="STRING" id="754436.JCM19237_5938"/>
<feature type="chain" id="PRO_5001861880" evidence="1">
    <location>
        <begin position="22"/>
        <end position="48"/>
    </location>
</feature>
<evidence type="ECO:0000256" key="1">
    <source>
        <dbReference type="SAM" id="SignalP"/>
    </source>
</evidence>
<comment type="caution">
    <text evidence="2">The sequence shown here is derived from an EMBL/GenBank/DDBJ whole genome shotgun (WGS) entry which is preliminary data.</text>
</comment>
<gene>
    <name evidence="2" type="ORF">JCM19237_5938</name>
</gene>
<dbReference type="AlphaFoldDB" id="A0A090QIV9"/>
<reference evidence="2 3" key="1">
    <citation type="journal article" date="2014" name="Genome Announc.">
        <title>Draft Genome Sequences of Two Vibrionaceae Species, Vibrio ponticus C121 and Photobacterium aphoticum C119, Isolated as Coral Reef Microbiota.</title>
        <authorList>
            <person name="Al-saari N."/>
            <person name="Meirelles P.M."/>
            <person name="Mino S."/>
            <person name="Suda W."/>
            <person name="Oshima K."/>
            <person name="Hattori M."/>
            <person name="Ohkuma M."/>
            <person name="Thompson F.L."/>
            <person name="Gomez-Gil B."/>
            <person name="Sawabe T."/>
            <person name="Sawabe T."/>
        </authorList>
    </citation>
    <scope>NUCLEOTIDE SEQUENCE [LARGE SCALE GENOMIC DNA]</scope>
    <source>
        <strain evidence="2 3">JCM 19237</strain>
    </source>
</reference>
<dbReference type="EMBL" id="BBMN01000001">
    <property type="protein sequence ID" value="GAL03045.1"/>
    <property type="molecule type" value="Genomic_DNA"/>
</dbReference>
<protein>
    <submittedName>
        <fullName evidence="2">Uncharacterized protein</fullName>
    </submittedName>
</protein>
<feature type="signal peptide" evidence="1">
    <location>
        <begin position="1"/>
        <end position="21"/>
    </location>
</feature>
<proteinExistence type="predicted"/>
<evidence type="ECO:0000313" key="2">
    <source>
        <dbReference type="EMBL" id="GAL03045.1"/>
    </source>
</evidence>
<accession>A0A090QIV9</accession>
<sequence>MKQISSALIVSSVILATPAFAFNAGSFSFSMDNDGIVGTDQTTPMVCF</sequence>
<organism evidence="2 3">
    <name type="scientific">Photobacterium aphoticum</name>
    <dbReference type="NCBI Taxonomy" id="754436"/>
    <lineage>
        <taxon>Bacteria</taxon>
        <taxon>Pseudomonadati</taxon>
        <taxon>Pseudomonadota</taxon>
        <taxon>Gammaproteobacteria</taxon>
        <taxon>Vibrionales</taxon>
        <taxon>Vibrionaceae</taxon>
        <taxon>Photobacterium</taxon>
    </lineage>
</organism>
<keyword evidence="1" id="KW-0732">Signal</keyword>
<dbReference type="Proteomes" id="UP000029227">
    <property type="component" value="Unassembled WGS sequence"/>
</dbReference>
<evidence type="ECO:0000313" key="3">
    <source>
        <dbReference type="Proteomes" id="UP000029227"/>
    </source>
</evidence>